<evidence type="ECO:0000313" key="8">
    <source>
        <dbReference type="Proteomes" id="UP000468901"/>
    </source>
</evidence>
<dbReference type="GO" id="GO:0005886">
    <property type="term" value="C:plasma membrane"/>
    <property type="evidence" value="ECO:0007669"/>
    <property type="project" value="UniProtKB-SubCell"/>
</dbReference>
<dbReference type="InterPro" id="IPR004960">
    <property type="entry name" value="LipA_acyltrans"/>
</dbReference>
<keyword evidence="8" id="KW-1185">Reference proteome</keyword>
<dbReference type="GO" id="GO:0009247">
    <property type="term" value="P:glycolipid biosynthetic process"/>
    <property type="evidence" value="ECO:0007669"/>
    <property type="project" value="UniProtKB-ARBA"/>
</dbReference>
<reference evidence="7 8" key="1">
    <citation type="submission" date="2019-09" db="EMBL/GenBank/DDBJ databases">
        <title>Parvibaculum sedimenti sp. nov., isolated from sediment.</title>
        <authorList>
            <person name="Wang Y."/>
        </authorList>
    </citation>
    <scope>NUCLEOTIDE SEQUENCE [LARGE SCALE GENOMIC DNA]</scope>
    <source>
        <strain evidence="7 8">HXT-9</strain>
    </source>
</reference>
<evidence type="ECO:0000256" key="5">
    <source>
        <dbReference type="ARBA" id="ARBA00023136"/>
    </source>
</evidence>
<dbReference type="GO" id="GO:0016746">
    <property type="term" value="F:acyltransferase activity"/>
    <property type="evidence" value="ECO:0007669"/>
    <property type="project" value="UniProtKB-KW"/>
</dbReference>
<comment type="caution">
    <text evidence="7">The sequence shown here is derived from an EMBL/GenBank/DDBJ whole genome shotgun (WGS) entry which is preliminary data.</text>
</comment>
<keyword evidence="3" id="KW-0997">Cell inner membrane</keyword>
<accession>A0A6N6VIC4</accession>
<dbReference type="EMBL" id="WESC01000008">
    <property type="protein sequence ID" value="KAB7739822.1"/>
    <property type="molecule type" value="Genomic_DNA"/>
</dbReference>
<evidence type="ECO:0000256" key="3">
    <source>
        <dbReference type="ARBA" id="ARBA00022519"/>
    </source>
</evidence>
<keyword evidence="4 7" id="KW-0808">Transferase</keyword>
<keyword evidence="6 7" id="KW-0012">Acyltransferase</keyword>
<dbReference type="AlphaFoldDB" id="A0A6N6VIC4"/>
<sequence length="293" mass="32942">MFAKKIQYLAEIAALKAMLAFCRLLGLDRSSALGGWLGRNVGPKLGITRRARGNIKRAMPELSTEEVERIVVGMWDNLGRTAFEYAHLDKFSRPEERHRVEVVGIEGLLAYAATGKGGMLVSGHFANWELMPLVMRLEGLDGGGVYRAANNPYVNDWMVTMRRELIVPEQIAKGPKGARLLIQAIRDKRFVAMLIDQRLTEGIEAKLFGLPAMTTPTPAVLALRYNAALIPASIVRTQGAHFRITVHEPVVVDKDAEPTGEILRVTQLLNDFLEARIREHPEGWFWLHNRWRD</sequence>
<gene>
    <name evidence="7" type="ORF">F2P47_09905</name>
</gene>
<organism evidence="7 8">
    <name type="scientific">Parvibaculum sedimenti</name>
    <dbReference type="NCBI Taxonomy" id="2608632"/>
    <lineage>
        <taxon>Bacteria</taxon>
        <taxon>Pseudomonadati</taxon>
        <taxon>Pseudomonadota</taxon>
        <taxon>Alphaproteobacteria</taxon>
        <taxon>Hyphomicrobiales</taxon>
        <taxon>Parvibaculaceae</taxon>
        <taxon>Parvibaculum</taxon>
    </lineage>
</organism>
<evidence type="ECO:0000256" key="4">
    <source>
        <dbReference type="ARBA" id="ARBA00022679"/>
    </source>
</evidence>
<dbReference type="PANTHER" id="PTHR30606">
    <property type="entry name" value="LIPID A BIOSYNTHESIS LAUROYL ACYLTRANSFERASE"/>
    <property type="match status" value="1"/>
</dbReference>
<dbReference type="CDD" id="cd07984">
    <property type="entry name" value="LPLAT_LABLAT-like"/>
    <property type="match status" value="1"/>
</dbReference>
<evidence type="ECO:0000256" key="1">
    <source>
        <dbReference type="ARBA" id="ARBA00004533"/>
    </source>
</evidence>
<evidence type="ECO:0000256" key="2">
    <source>
        <dbReference type="ARBA" id="ARBA00022475"/>
    </source>
</evidence>
<keyword evidence="5" id="KW-0472">Membrane</keyword>
<comment type="subcellular location">
    <subcellularLocation>
        <location evidence="1">Cell inner membrane</location>
    </subcellularLocation>
</comment>
<protein>
    <submittedName>
        <fullName evidence="7">Lauroyl acyltransferase</fullName>
    </submittedName>
</protein>
<dbReference type="Proteomes" id="UP000468901">
    <property type="component" value="Unassembled WGS sequence"/>
</dbReference>
<dbReference type="Pfam" id="PF03279">
    <property type="entry name" value="Lip_A_acyltrans"/>
    <property type="match status" value="1"/>
</dbReference>
<dbReference type="RefSeq" id="WP_152216203.1">
    <property type="nucleotide sequence ID" value="NZ_JBAQYD010000033.1"/>
</dbReference>
<name>A0A6N6VIC4_9HYPH</name>
<evidence type="ECO:0000313" key="7">
    <source>
        <dbReference type="EMBL" id="KAB7739822.1"/>
    </source>
</evidence>
<keyword evidence="2" id="KW-1003">Cell membrane</keyword>
<proteinExistence type="predicted"/>
<evidence type="ECO:0000256" key="6">
    <source>
        <dbReference type="ARBA" id="ARBA00023315"/>
    </source>
</evidence>
<dbReference type="PANTHER" id="PTHR30606:SF9">
    <property type="entry name" value="LIPID A BIOSYNTHESIS LAUROYLTRANSFERASE"/>
    <property type="match status" value="1"/>
</dbReference>